<evidence type="ECO:0000256" key="2">
    <source>
        <dbReference type="ARBA" id="ARBA00022490"/>
    </source>
</evidence>
<dbReference type="Pfam" id="PF06325">
    <property type="entry name" value="PrmA"/>
    <property type="match status" value="1"/>
</dbReference>
<evidence type="ECO:0000313" key="7">
    <source>
        <dbReference type="EMBL" id="SHI00380.1"/>
    </source>
</evidence>
<sequence>MNKEWIEVEIVTNEEAIEAITAILYNTEVDGVSILDVDDIEFVKKNANYNEYFPEKLSPLDSGAIIRAYYKEDNKFEEKLSYIKENIDNLWKFDIDIKETKVTTYKVDESQWENNWKKYYKTTKIGEKIVVKPSWEKYEEKDDEILVELDPGMAFGTGTHETTSLCIKALEKYVGENHQVFDIGTGSGILAIAAAKLKAEKVIGVDLDPVAVKVALENVKINNVDNIEILEGNLMDVVKGKADIIIANILADIIILLSEDVKKFLKPQGYFISSGIIENKLELVSNHLINLGFIIEEVRLDGEWCCVVAKAK</sequence>
<keyword evidence="8" id="KW-1185">Reference proteome</keyword>
<feature type="binding site" evidence="6">
    <location>
        <position position="206"/>
    </location>
    <ligand>
        <name>S-adenosyl-L-methionine</name>
        <dbReference type="ChEBI" id="CHEBI:59789"/>
    </ligand>
</feature>
<dbReference type="RefSeq" id="WP_073340570.1">
    <property type="nucleotide sequence ID" value="NZ_FQXM01000031.1"/>
</dbReference>
<dbReference type="STRING" id="1121316.SAMN02745207_03744"/>
<dbReference type="EMBL" id="FQXM01000031">
    <property type="protein sequence ID" value="SHI00380.1"/>
    <property type="molecule type" value="Genomic_DNA"/>
</dbReference>
<organism evidence="7 8">
    <name type="scientific">Clostridium grantii DSM 8605</name>
    <dbReference type="NCBI Taxonomy" id="1121316"/>
    <lineage>
        <taxon>Bacteria</taxon>
        <taxon>Bacillati</taxon>
        <taxon>Bacillota</taxon>
        <taxon>Clostridia</taxon>
        <taxon>Eubacteriales</taxon>
        <taxon>Clostridiaceae</taxon>
        <taxon>Clostridium</taxon>
    </lineage>
</organism>
<reference evidence="7 8" key="1">
    <citation type="submission" date="2016-11" db="EMBL/GenBank/DDBJ databases">
        <authorList>
            <person name="Jaros S."/>
            <person name="Januszkiewicz K."/>
            <person name="Wedrychowicz H."/>
        </authorList>
    </citation>
    <scope>NUCLEOTIDE SEQUENCE [LARGE SCALE GENOMIC DNA]</scope>
    <source>
        <strain evidence="7 8">DSM 8605</strain>
    </source>
</reference>
<feature type="binding site" evidence="6">
    <location>
        <position position="184"/>
    </location>
    <ligand>
        <name>S-adenosyl-L-methionine</name>
        <dbReference type="ChEBI" id="CHEBI:59789"/>
    </ligand>
</feature>
<dbReference type="EC" id="2.1.1.-" evidence="6"/>
<gene>
    <name evidence="6" type="primary">prmA</name>
    <name evidence="7" type="ORF">SAMN02745207_03744</name>
</gene>
<dbReference type="InterPro" id="IPR029063">
    <property type="entry name" value="SAM-dependent_MTases_sf"/>
</dbReference>
<proteinExistence type="inferred from homology"/>
<dbReference type="PIRSF" id="PIRSF000401">
    <property type="entry name" value="RPL11_MTase"/>
    <property type="match status" value="1"/>
</dbReference>
<name>A0A1M5XKM4_9CLOT</name>
<dbReference type="AlphaFoldDB" id="A0A1M5XKM4"/>
<protein>
    <recommendedName>
        <fullName evidence="6">Ribosomal protein L11 methyltransferase</fullName>
        <shortName evidence="6">L11 Mtase</shortName>
        <ecNumber evidence="6">2.1.1.-</ecNumber>
    </recommendedName>
</protein>
<dbReference type="InterPro" id="IPR004498">
    <property type="entry name" value="Ribosomal_PrmA_MeTrfase"/>
</dbReference>
<keyword evidence="7" id="KW-0689">Ribosomal protein</keyword>
<dbReference type="GO" id="GO:0032259">
    <property type="term" value="P:methylation"/>
    <property type="evidence" value="ECO:0007669"/>
    <property type="project" value="UniProtKB-KW"/>
</dbReference>
<keyword evidence="7" id="KW-0687">Ribonucleoprotein</keyword>
<evidence type="ECO:0000256" key="3">
    <source>
        <dbReference type="ARBA" id="ARBA00022603"/>
    </source>
</evidence>
<dbReference type="SUPFAM" id="SSF53335">
    <property type="entry name" value="S-adenosyl-L-methionine-dependent methyltransferases"/>
    <property type="match status" value="1"/>
</dbReference>
<dbReference type="GO" id="GO:0005840">
    <property type="term" value="C:ribosome"/>
    <property type="evidence" value="ECO:0007669"/>
    <property type="project" value="UniProtKB-KW"/>
</dbReference>
<dbReference type="PANTHER" id="PTHR43648:SF1">
    <property type="entry name" value="ELECTRON TRANSFER FLAVOPROTEIN BETA SUBUNIT LYSINE METHYLTRANSFERASE"/>
    <property type="match status" value="1"/>
</dbReference>
<evidence type="ECO:0000256" key="1">
    <source>
        <dbReference type="ARBA" id="ARBA00009741"/>
    </source>
</evidence>
<dbReference type="Gene3D" id="3.40.50.150">
    <property type="entry name" value="Vaccinia Virus protein VP39"/>
    <property type="match status" value="1"/>
</dbReference>
<feature type="binding site" evidence="6">
    <location>
        <position position="248"/>
    </location>
    <ligand>
        <name>S-adenosyl-L-methionine</name>
        <dbReference type="ChEBI" id="CHEBI:59789"/>
    </ligand>
</feature>
<dbReference type="InterPro" id="IPR050078">
    <property type="entry name" value="Ribosomal_L11_MeTrfase_PrmA"/>
</dbReference>
<dbReference type="OrthoDB" id="9785995at2"/>
<evidence type="ECO:0000313" key="8">
    <source>
        <dbReference type="Proteomes" id="UP000184447"/>
    </source>
</evidence>
<evidence type="ECO:0000256" key="5">
    <source>
        <dbReference type="ARBA" id="ARBA00022691"/>
    </source>
</evidence>
<accession>A0A1M5XKM4</accession>
<dbReference type="GO" id="GO:0005737">
    <property type="term" value="C:cytoplasm"/>
    <property type="evidence" value="ECO:0007669"/>
    <property type="project" value="UniProtKB-SubCell"/>
</dbReference>
<evidence type="ECO:0000256" key="6">
    <source>
        <dbReference type="HAMAP-Rule" id="MF_00735"/>
    </source>
</evidence>
<dbReference type="HAMAP" id="MF_00735">
    <property type="entry name" value="Methyltr_PrmA"/>
    <property type="match status" value="1"/>
</dbReference>
<dbReference type="GO" id="GO:0016279">
    <property type="term" value="F:protein-lysine N-methyltransferase activity"/>
    <property type="evidence" value="ECO:0007669"/>
    <property type="project" value="RHEA"/>
</dbReference>
<dbReference type="Proteomes" id="UP000184447">
    <property type="component" value="Unassembled WGS sequence"/>
</dbReference>
<feature type="binding site" evidence="6">
    <location>
        <position position="163"/>
    </location>
    <ligand>
        <name>S-adenosyl-L-methionine</name>
        <dbReference type="ChEBI" id="CHEBI:59789"/>
    </ligand>
</feature>
<comment type="subcellular location">
    <subcellularLocation>
        <location evidence="6">Cytoplasm</location>
    </subcellularLocation>
</comment>
<keyword evidence="3 6" id="KW-0489">Methyltransferase</keyword>
<comment type="similarity">
    <text evidence="1 6">Belongs to the methyltransferase superfamily. PrmA family.</text>
</comment>
<evidence type="ECO:0000256" key="4">
    <source>
        <dbReference type="ARBA" id="ARBA00022679"/>
    </source>
</evidence>
<dbReference type="CDD" id="cd02440">
    <property type="entry name" value="AdoMet_MTases"/>
    <property type="match status" value="1"/>
</dbReference>
<comment type="function">
    <text evidence="6">Methylates ribosomal protein L11.</text>
</comment>
<dbReference type="PANTHER" id="PTHR43648">
    <property type="entry name" value="ELECTRON TRANSFER FLAVOPROTEIN BETA SUBUNIT LYSINE METHYLTRANSFERASE"/>
    <property type="match status" value="1"/>
</dbReference>
<comment type="catalytic activity">
    <reaction evidence="6">
        <text>L-lysyl-[protein] + 3 S-adenosyl-L-methionine = N(6),N(6),N(6)-trimethyl-L-lysyl-[protein] + 3 S-adenosyl-L-homocysteine + 3 H(+)</text>
        <dbReference type="Rhea" id="RHEA:54192"/>
        <dbReference type="Rhea" id="RHEA-COMP:9752"/>
        <dbReference type="Rhea" id="RHEA-COMP:13826"/>
        <dbReference type="ChEBI" id="CHEBI:15378"/>
        <dbReference type="ChEBI" id="CHEBI:29969"/>
        <dbReference type="ChEBI" id="CHEBI:57856"/>
        <dbReference type="ChEBI" id="CHEBI:59789"/>
        <dbReference type="ChEBI" id="CHEBI:61961"/>
    </reaction>
</comment>
<keyword evidence="2 6" id="KW-0963">Cytoplasm</keyword>
<keyword evidence="5 6" id="KW-0949">S-adenosyl-L-methionine</keyword>
<keyword evidence="4 6" id="KW-0808">Transferase</keyword>
<dbReference type="NCBIfam" id="TIGR00406">
    <property type="entry name" value="prmA"/>
    <property type="match status" value="1"/>
</dbReference>